<evidence type="ECO:0000256" key="1">
    <source>
        <dbReference type="ARBA" id="ARBA00005801"/>
    </source>
</evidence>
<feature type="transmembrane region" description="Helical" evidence="3">
    <location>
        <begin position="7"/>
        <end position="26"/>
    </location>
</feature>
<dbReference type="PANTHER" id="PTHR30487">
    <property type="entry name" value="TYPE 4 PREPILIN-LIKE PROTEINS LEADER PEPTIDE-PROCESSING ENZYME"/>
    <property type="match status" value="1"/>
</dbReference>
<dbReference type="Proteomes" id="UP001595776">
    <property type="component" value="Unassembled WGS sequence"/>
</dbReference>
<organism evidence="5 6">
    <name type="scientific">Kordiimonas lipolytica</name>
    <dbReference type="NCBI Taxonomy" id="1662421"/>
    <lineage>
        <taxon>Bacteria</taxon>
        <taxon>Pseudomonadati</taxon>
        <taxon>Pseudomonadota</taxon>
        <taxon>Alphaproteobacteria</taxon>
        <taxon>Kordiimonadales</taxon>
        <taxon>Kordiimonadaceae</taxon>
        <taxon>Kordiimonas</taxon>
    </lineage>
</organism>
<keyword evidence="3" id="KW-1133">Transmembrane helix</keyword>
<sequence length="178" mass="18991">MTEARWGSGVIIVPGLICLLPGLLFFQAAPPGLPSLLLFFNLWVLACYDLVSFRLPNLLTLTLFITGAMYVATSPGLFVWDHFIGAVVGLVFFPAVNAVYKLVRGRDGIGIGDAKLLAGIGMWLGWALLPPVLLVASIAGLLYGGGLAFATKQPIATSKIPFGPFLCLGAWVAWLYLP</sequence>
<dbReference type="GO" id="GO:0016787">
    <property type="term" value="F:hydrolase activity"/>
    <property type="evidence" value="ECO:0007669"/>
    <property type="project" value="UniProtKB-KW"/>
</dbReference>
<dbReference type="PRINTS" id="PR00864">
    <property type="entry name" value="PREPILNPTASE"/>
</dbReference>
<keyword evidence="3" id="KW-0472">Membrane</keyword>
<feature type="transmembrane region" description="Helical" evidence="3">
    <location>
        <begin position="123"/>
        <end position="148"/>
    </location>
</feature>
<feature type="transmembrane region" description="Helical" evidence="3">
    <location>
        <begin position="32"/>
        <end position="51"/>
    </location>
</feature>
<dbReference type="InterPro" id="IPR000045">
    <property type="entry name" value="Prepilin_IV_endopep_pep"/>
</dbReference>
<evidence type="ECO:0000259" key="4">
    <source>
        <dbReference type="Pfam" id="PF01478"/>
    </source>
</evidence>
<gene>
    <name evidence="5" type="ORF">ACFO5Q_00890</name>
</gene>
<accession>A0ABV8U6Y2</accession>
<dbReference type="EC" id="3.4.23.-" evidence="5"/>
<dbReference type="InterPro" id="IPR050882">
    <property type="entry name" value="Prepilin_peptidase/N-MTase"/>
</dbReference>
<comment type="caution">
    <text evidence="5">The sequence shown here is derived from an EMBL/GenBank/DDBJ whole genome shotgun (WGS) entry which is preliminary data.</text>
</comment>
<evidence type="ECO:0000256" key="2">
    <source>
        <dbReference type="RuleBase" id="RU003793"/>
    </source>
</evidence>
<feature type="domain" description="Prepilin type IV endopeptidase peptidase" evidence="4">
    <location>
        <begin position="36"/>
        <end position="144"/>
    </location>
</feature>
<name>A0ABV8U6Y2_9PROT</name>
<reference evidence="6" key="1">
    <citation type="journal article" date="2019" name="Int. J. Syst. Evol. Microbiol.">
        <title>The Global Catalogue of Microorganisms (GCM) 10K type strain sequencing project: providing services to taxonomists for standard genome sequencing and annotation.</title>
        <authorList>
            <consortium name="The Broad Institute Genomics Platform"/>
            <consortium name="The Broad Institute Genome Sequencing Center for Infectious Disease"/>
            <person name="Wu L."/>
            <person name="Ma J."/>
        </authorList>
    </citation>
    <scope>NUCLEOTIDE SEQUENCE [LARGE SCALE GENOMIC DNA]</scope>
    <source>
        <strain evidence="6">CGMCC 1.15304</strain>
    </source>
</reference>
<keyword evidence="6" id="KW-1185">Reference proteome</keyword>
<feature type="transmembrane region" description="Helical" evidence="3">
    <location>
        <begin position="83"/>
        <end position="103"/>
    </location>
</feature>
<protein>
    <submittedName>
        <fullName evidence="5">Prepilin peptidase</fullName>
        <ecNumber evidence="5">3.4.23.-</ecNumber>
    </submittedName>
</protein>
<keyword evidence="5" id="KW-0378">Hydrolase</keyword>
<evidence type="ECO:0000313" key="6">
    <source>
        <dbReference type="Proteomes" id="UP001595776"/>
    </source>
</evidence>
<dbReference type="Pfam" id="PF01478">
    <property type="entry name" value="Peptidase_A24"/>
    <property type="match status" value="1"/>
</dbReference>
<comment type="similarity">
    <text evidence="1 2">Belongs to the peptidase A24 family.</text>
</comment>
<feature type="transmembrane region" description="Helical" evidence="3">
    <location>
        <begin position="160"/>
        <end position="177"/>
    </location>
</feature>
<evidence type="ECO:0000313" key="5">
    <source>
        <dbReference type="EMBL" id="MFC4346399.1"/>
    </source>
</evidence>
<proteinExistence type="inferred from homology"/>
<keyword evidence="3" id="KW-0812">Transmembrane</keyword>
<feature type="transmembrane region" description="Helical" evidence="3">
    <location>
        <begin position="58"/>
        <end position="77"/>
    </location>
</feature>
<dbReference type="PANTHER" id="PTHR30487:SF0">
    <property type="entry name" value="PREPILIN LEADER PEPTIDASE_N-METHYLTRANSFERASE-RELATED"/>
    <property type="match status" value="1"/>
</dbReference>
<dbReference type="InterPro" id="IPR014032">
    <property type="entry name" value="Peptidase_A24A_bac"/>
</dbReference>
<evidence type="ECO:0000256" key="3">
    <source>
        <dbReference type="SAM" id="Phobius"/>
    </source>
</evidence>
<dbReference type="RefSeq" id="WP_068150852.1">
    <property type="nucleotide sequence ID" value="NZ_JBHSCR010000001.1"/>
</dbReference>
<dbReference type="Gene3D" id="1.20.120.1220">
    <property type="match status" value="1"/>
</dbReference>
<dbReference type="EMBL" id="JBHSCR010000001">
    <property type="protein sequence ID" value="MFC4346399.1"/>
    <property type="molecule type" value="Genomic_DNA"/>
</dbReference>